<evidence type="ECO:0000313" key="8">
    <source>
        <dbReference type="Proteomes" id="UP000675881"/>
    </source>
</evidence>
<protein>
    <submittedName>
        <fullName evidence="7">Kbl</fullName>
        <ecNumber evidence="7">2.3.1.29</ecNumber>
    </submittedName>
</protein>
<evidence type="ECO:0000256" key="3">
    <source>
        <dbReference type="ARBA" id="ARBA00022679"/>
    </source>
</evidence>
<keyword evidence="8" id="KW-1185">Reference proteome</keyword>
<evidence type="ECO:0000313" key="7">
    <source>
        <dbReference type="EMBL" id="CAF3012104.1"/>
    </source>
</evidence>
<proteinExistence type="inferred from homology"/>
<dbReference type="InterPro" id="IPR004839">
    <property type="entry name" value="Aminotransferase_I/II_large"/>
</dbReference>
<dbReference type="EC" id="2.3.1.29" evidence="7"/>
<dbReference type="CDD" id="cd06454">
    <property type="entry name" value="KBL_like"/>
    <property type="match status" value="1"/>
</dbReference>
<dbReference type="InterPro" id="IPR050087">
    <property type="entry name" value="AON_synthase_class-II"/>
</dbReference>
<dbReference type="PANTHER" id="PTHR13693:SF102">
    <property type="entry name" value="2-AMINO-3-KETOBUTYRATE COENZYME A LIGASE, MITOCHONDRIAL"/>
    <property type="match status" value="1"/>
</dbReference>
<gene>
    <name evidence="7" type="ORF">LSAA_14336</name>
</gene>
<dbReference type="AlphaFoldDB" id="A0A7R8D3A8"/>
<evidence type="ECO:0000259" key="6">
    <source>
        <dbReference type="Pfam" id="PF00155"/>
    </source>
</evidence>
<dbReference type="Pfam" id="PF00155">
    <property type="entry name" value="Aminotran_1_2"/>
    <property type="match status" value="1"/>
</dbReference>
<organism evidence="7 8">
    <name type="scientific">Lepeophtheirus salmonis</name>
    <name type="common">Salmon louse</name>
    <name type="synonym">Caligus salmonis</name>
    <dbReference type="NCBI Taxonomy" id="72036"/>
    <lineage>
        <taxon>Eukaryota</taxon>
        <taxon>Metazoa</taxon>
        <taxon>Ecdysozoa</taxon>
        <taxon>Arthropoda</taxon>
        <taxon>Crustacea</taxon>
        <taxon>Multicrustacea</taxon>
        <taxon>Hexanauplia</taxon>
        <taxon>Copepoda</taxon>
        <taxon>Siphonostomatoida</taxon>
        <taxon>Caligidae</taxon>
        <taxon>Lepeophtheirus</taxon>
    </lineage>
</organism>
<sequence length="495" mass="54577">MDPSLNSNRLKRGKLTATLRLFINIASQCNDVSSDSSSTSDEKIIYNQWNNNGMSSSVTIRTISSNRLFCDILRHTHCYVPRPMSSSVLKIVNKRLEEESDSICSAGTLKTEGVFSFQQDINIRVDGCSGPILNFCANNYLGLSCQPQVVSSVQMAMDSHGGGLSSVHFIYGTKNIHKELEDKISRFHGREDTILYASCFDANAGLFEKLLGPEDALLSDSLNHASIIDGIRLCKAKKYRYAHKDMKGKLRLNHFLVLNLESKLQESKYARSRLIVTDGVFSMDGNVTPLPAIVELAEKYNALIFMDECHATGFFGKTGRGTEEFFGLEGKVDIINSTLGKILGGASSGYTTASKQVVDLLRQRTRPHLFSNYIPPAVVSSASKVFDILMLDSSLLKKIHGNTLRFRSKMTQAGFTLSGDDHPICPVMIGDAKLAFDFANLMLERGIYVIGFSFPIVPKGQARIRVQISAAHATEDIDKTVDAFISIGKQLQVIS</sequence>
<keyword evidence="5 7" id="KW-0012">Acyltransferase</keyword>
<evidence type="ECO:0000256" key="4">
    <source>
        <dbReference type="ARBA" id="ARBA00022898"/>
    </source>
</evidence>
<dbReference type="FunFam" id="3.40.640.10:FF:000006">
    <property type="entry name" value="5-aminolevulinate synthase, mitochondrial"/>
    <property type="match status" value="1"/>
</dbReference>
<comment type="similarity">
    <text evidence="2">Belongs to the class-II pyridoxal-phosphate-dependent aminotransferase family.</text>
</comment>
<dbReference type="GO" id="GO:0005739">
    <property type="term" value="C:mitochondrion"/>
    <property type="evidence" value="ECO:0007669"/>
    <property type="project" value="TreeGrafter"/>
</dbReference>
<dbReference type="GO" id="GO:0030170">
    <property type="term" value="F:pyridoxal phosphate binding"/>
    <property type="evidence" value="ECO:0007669"/>
    <property type="project" value="InterPro"/>
</dbReference>
<dbReference type="SUPFAM" id="SSF53383">
    <property type="entry name" value="PLP-dependent transferases"/>
    <property type="match status" value="1"/>
</dbReference>
<dbReference type="OrthoDB" id="65434at2759"/>
<dbReference type="InterPro" id="IPR015421">
    <property type="entry name" value="PyrdxlP-dep_Trfase_major"/>
</dbReference>
<dbReference type="PANTHER" id="PTHR13693">
    <property type="entry name" value="CLASS II AMINOTRANSFERASE/8-AMINO-7-OXONONANOATE SYNTHASE"/>
    <property type="match status" value="1"/>
</dbReference>
<keyword evidence="3 7" id="KW-0808">Transferase</keyword>
<dbReference type="InterPro" id="IPR015422">
    <property type="entry name" value="PyrdxlP-dep_Trfase_small"/>
</dbReference>
<dbReference type="Gene3D" id="3.90.1150.10">
    <property type="entry name" value="Aspartate Aminotransferase, domain 1"/>
    <property type="match status" value="1"/>
</dbReference>
<dbReference type="InterPro" id="IPR015424">
    <property type="entry name" value="PyrdxlP-dep_Trfase"/>
</dbReference>
<name>A0A7R8D3A8_LEPSM</name>
<dbReference type="GO" id="GO:0008890">
    <property type="term" value="F:glycine C-acetyltransferase activity"/>
    <property type="evidence" value="ECO:0007669"/>
    <property type="project" value="UniProtKB-EC"/>
</dbReference>
<dbReference type="GO" id="GO:0006567">
    <property type="term" value="P:L-threonine catabolic process"/>
    <property type="evidence" value="ECO:0007669"/>
    <property type="project" value="InterPro"/>
</dbReference>
<dbReference type="Proteomes" id="UP000675881">
    <property type="component" value="Chromosome 8"/>
</dbReference>
<dbReference type="Gene3D" id="3.40.640.10">
    <property type="entry name" value="Type I PLP-dependent aspartate aminotransferase-like (Major domain)"/>
    <property type="match status" value="1"/>
</dbReference>
<dbReference type="InterPro" id="IPR011282">
    <property type="entry name" value="2am3keto_CoA_ligase"/>
</dbReference>
<evidence type="ECO:0000256" key="1">
    <source>
        <dbReference type="ARBA" id="ARBA00001933"/>
    </source>
</evidence>
<dbReference type="NCBIfam" id="NF005394">
    <property type="entry name" value="PRK06939.1"/>
    <property type="match status" value="1"/>
</dbReference>
<reference evidence="7" key="1">
    <citation type="submission" date="2021-02" db="EMBL/GenBank/DDBJ databases">
        <authorList>
            <person name="Bekaert M."/>
        </authorList>
    </citation>
    <scope>NUCLEOTIDE SEQUENCE</scope>
    <source>
        <strain evidence="7">IoA-00</strain>
    </source>
</reference>
<feature type="domain" description="Aminotransferase class I/classII large" evidence="6">
    <location>
        <begin position="132"/>
        <end position="484"/>
    </location>
</feature>
<comment type="cofactor">
    <cofactor evidence="1">
        <name>pyridoxal 5'-phosphate</name>
        <dbReference type="ChEBI" id="CHEBI:597326"/>
    </cofactor>
</comment>
<dbReference type="EMBL" id="HG994587">
    <property type="protein sequence ID" value="CAF3012104.1"/>
    <property type="molecule type" value="Genomic_DNA"/>
</dbReference>
<keyword evidence="4" id="KW-0663">Pyridoxal phosphate</keyword>
<evidence type="ECO:0000256" key="5">
    <source>
        <dbReference type="ARBA" id="ARBA00023315"/>
    </source>
</evidence>
<dbReference type="NCBIfam" id="TIGR01822">
    <property type="entry name" value="2am3keto_CoA"/>
    <property type="match status" value="1"/>
</dbReference>
<accession>A0A7R8D3A8</accession>
<evidence type="ECO:0000256" key="2">
    <source>
        <dbReference type="ARBA" id="ARBA00008392"/>
    </source>
</evidence>